<evidence type="ECO:0000256" key="1">
    <source>
        <dbReference type="SAM" id="SignalP"/>
    </source>
</evidence>
<dbReference type="eggNOG" id="ENOG5033TXJ">
    <property type="taxonomic scope" value="Bacteria"/>
</dbReference>
<gene>
    <name evidence="2" type="ordered locus">Weevi_0890</name>
</gene>
<keyword evidence="1" id="KW-0732">Signal</keyword>
<sequence>MNKKSTFLIFTFLLFSYVWAQKMNTPPIFPGCENNKTKESIAHCLNKQIQDALRYELDYFTIVADYIELPEAKAKISFSINQNGQFSDVIVDGKNETFNGFIFSTFYLMNTKLKKANLAIRPALDKQKNPISVTYQIPINFQLTKNQKDYPNFNTENRVLFTFFNEQDKENIEVRMDTDYILRTYAIRDDRQIYLGKFNSLVELAMVEPYAKNIENNFNSGKTLVTKGLLNDKEYTIQLKNFFNNDPSTQVFIEVFNEENNESKEYYQYKSKEEFNQSPFVSLTYRK</sequence>
<evidence type="ECO:0000313" key="2">
    <source>
        <dbReference type="EMBL" id="ADX67602.1"/>
    </source>
</evidence>
<reference evidence="3" key="2">
    <citation type="journal article" date="2011" name="Stand. Genomic Sci.">
        <title>Complete genome sequence of Weeksella virosa type strain (9751T).</title>
        <authorList>
            <person name="Lang E."/>
            <person name="Teshima H."/>
            <person name="Lucas S."/>
            <person name="Lapidus A."/>
            <person name="Hammon N."/>
            <person name="Deshpande S."/>
            <person name="Nolan M."/>
            <person name="Cheng J."/>
            <person name="Pitluck S."/>
            <person name="Liolios K."/>
            <person name="Pagani I."/>
            <person name="Mikhailova N."/>
            <person name="Ivanova N."/>
            <person name="Mavromatis K."/>
            <person name="Pati A."/>
            <person name="Tapia R."/>
            <person name="Han C."/>
            <person name="Goodwin L."/>
            <person name="Chen A."/>
            <person name="Palaniappan K."/>
            <person name="Land M."/>
            <person name="Hauser L."/>
            <person name="Chang Y."/>
            <person name="Jeffries C."/>
            <person name="Brambilla E."/>
            <person name="Kopitz M."/>
            <person name="Rohde M."/>
            <person name="Goker M."/>
            <person name="Tindall B."/>
            <person name="Detter J."/>
            <person name="Woyke T."/>
            <person name="Bristow J."/>
            <person name="Eisen J."/>
            <person name="Markowitz V."/>
            <person name="Hugenholtz P."/>
            <person name="Klenk H."/>
            <person name="Kyrpides N."/>
        </authorList>
    </citation>
    <scope>NUCLEOTIDE SEQUENCE [LARGE SCALE GENOMIC DNA]</scope>
    <source>
        <strain evidence="3">ATCC 43766 / DSM 16922 / JCM 21250 / NBRC 16016 / NCTC 11634 / CL345/78</strain>
    </source>
</reference>
<protein>
    <recommendedName>
        <fullName evidence="4">TonB C-terminal domain-containing protein</fullName>
    </recommendedName>
</protein>
<accession>F0P1A3</accession>
<reference evidence="2 3" key="1">
    <citation type="journal article" date="2011" name="Stand. Genomic Sci.">
        <title>Complete genome sequence of Weeksella virosa type strain (9751).</title>
        <authorList>
            <person name="Lang E."/>
            <person name="Teshima H."/>
            <person name="Lucas S."/>
            <person name="Lapidus A."/>
            <person name="Hammon N."/>
            <person name="Deshpande S."/>
            <person name="Nolan M."/>
            <person name="Cheng J.F."/>
            <person name="Pitluck S."/>
            <person name="Liolios K."/>
            <person name="Pagani I."/>
            <person name="Mikhailova N."/>
            <person name="Ivanova N."/>
            <person name="Mavromatis K."/>
            <person name="Pati A."/>
            <person name="Tapia R."/>
            <person name="Han C."/>
            <person name="Goodwin L."/>
            <person name="Chen A."/>
            <person name="Palaniappan K."/>
            <person name="Land M."/>
            <person name="Hauser L."/>
            <person name="Chang Y.J."/>
            <person name="Jeffries C.D."/>
            <person name="Brambilla E.M."/>
            <person name="Kopitz M."/>
            <person name="Rohde M."/>
            <person name="Goker M."/>
            <person name="Tindall B.J."/>
            <person name="Detter J.C."/>
            <person name="Woyke T."/>
            <person name="Bristow J."/>
            <person name="Eisen J.A."/>
            <person name="Markowitz V."/>
            <person name="Hugenholtz P."/>
            <person name="Klenk H.P."/>
            <person name="Kyrpides N.C."/>
        </authorList>
    </citation>
    <scope>NUCLEOTIDE SEQUENCE [LARGE SCALE GENOMIC DNA]</scope>
    <source>
        <strain evidence="3">ATCC 43766 / DSM 16922 / JCM 21250 / NBRC 16016 / NCTC 11634 / CL345/78</strain>
    </source>
</reference>
<dbReference type="AlphaFoldDB" id="F0P1A3"/>
<evidence type="ECO:0000313" key="3">
    <source>
        <dbReference type="Proteomes" id="UP000008641"/>
    </source>
</evidence>
<keyword evidence="3" id="KW-1185">Reference proteome</keyword>
<dbReference type="EMBL" id="CP002455">
    <property type="protein sequence ID" value="ADX67602.1"/>
    <property type="molecule type" value="Genomic_DNA"/>
</dbReference>
<evidence type="ECO:0008006" key="4">
    <source>
        <dbReference type="Google" id="ProtNLM"/>
    </source>
</evidence>
<feature type="chain" id="PRO_5003257781" description="TonB C-terminal domain-containing protein" evidence="1">
    <location>
        <begin position="21"/>
        <end position="287"/>
    </location>
</feature>
<feature type="signal peptide" evidence="1">
    <location>
        <begin position="1"/>
        <end position="20"/>
    </location>
</feature>
<organism evidence="2 3">
    <name type="scientific">Weeksella virosa (strain ATCC 43766 / DSM 16922 / JCM 21250 / CCUG 30538 / CDC 9751 / IAM 14551 / NBRC 16016 / NCTC 11634 / CL345/78)</name>
    <dbReference type="NCBI Taxonomy" id="865938"/>
    <lineage>
        <taxon>Bacteria</taxon>
        <taxon>Pseudomonadati</taxon>
        <taxon>Bacteroidota</taxon>
        <taxon>Flavobacteriia</taxon>
        <taxon>Flavobacteriales</taxon>
        <taxon>Weeksellaceae</taxon>
        <taxon>Weeksella</taxon>
    </lineage>
</organism>
<proteinExistence type="predicted"/>
<dbReference type="Proteomes" id="UP000008641">
    <property type="component" value="Chromosome"/>
</dbReference>
<dbReference type="HOGENOM" id="CLU_969584_0_0_10"/>
<dbReference type="RefSeq" id="WP_013597993.1">
    <property type="nucleotide sequence ID" value="NC_015144.1"/>
</dbReference>
<name>F0P1A3_WEEVC</name>
<dbReference type="OrthoDB" id="1434472at2"/>
<dbReference type="STRING" id="865938.Weevi_0890"/>
<dbReference type="KEGG" id="wvi:Weevi_0890"/>